<reference evidence="3" key="1">
    <citation type="journal article" date="2019" name="Int. J. Syst. Evol. Microbiol.">
        <title>The Global Catalogue of Microorganisms (GCM) 10K type strain sequencing project: providing services to taxonomists for standard genome sequencing and annotation.</title>
        <authorList>
            <consortium name="The Broad Institute Genomics Platform"/>
            <consortium name="The Broad Institute Genome Sequencing Center for Infectious Disease"/>
            <person name="Wu L."/>
            <person name="Ma J."/>
        </authorList>
    </citation>
    <scope>NUCLEOTIDE SEQUENCE [LARGE SCALE GENOMIC DNA]</scope>
    <source>
        <strain evidence="3">JCM 17738</strain>
    </source>
</reference>
<organism evidence="2 3">
    <name type="scientific">Ornithinibacter aureus</name>
    <dbReference type="NCBI Taxonomy" id="622664"/>
    <lineage>
        <taxon>Bacteria</taxon>
        <taxon>Bacillati</taxon>
        <taxon>Actinomycetota</taxon>
        <taxon>Actinomycetes</taxon>
        <taxon>Micrococcales</taxon>
        <taxon>Intrasporangiaceae</taxon>
        <taxon>Ornithinibacter</taxon>
    </lineage>
</organism>
<gene>
    <name evidence="2" type="ORF">GCM10023153_00380</name>
</gene>
<keyword evidence="3" id="KW-1185">Reference proteome</keyword>
<feature type="region of interest" description="Disordered" evidence="1">
    <location>
        <begin position="84"/>
        <end position="103"/>
    </location>
</feature>
<accession>A0ABP8J7Y2</accession>
<dbReference type="EMBL" id="BAABFX010000004">
    <property type="protein sequence ID" value="GAA4386617.1"/>
    <property type="molecule type" value="Genomic_DNA"/>
</dbReference>
<evidence type="ECO:0000256" key="1">
    <source>
        <dbReference type="SAM" id="MobiDB-lite"/>
    </source>
</evidence>
<protein>
    <submittedName>
        <fullName evidence="2">Uncharacterized protein</fullName>
    </submittedName>
</protein>
<evidence type="ECO:0000313" key="3">
    <source>
        <dbReference type="Proteomes" id="UP001500390"/>
    </source>
</evidence>
<name>A0ABP8J7Y2_9MICO</name>
<comment type="caution">
    <text evidence="2">The sequence shown here is derived from an EMBL/GenBank/DDBJ whole genome shotgun (WGS) entry which is preliminary data.</text>
</comment>
<sequence>MRLMTTIQQAPGWGRRRLLVALTGAALLAAALLAGLAYVLVDAVTDQAPANPVLVSSTASPASGLGWRDQVAAAPMLRVDPAAAREGTPAATPGRAIVVPPATREGPAGVPTGYPRTSAGAVGQLAAIDTTVLTGMSLERTWQVHRGWALPGASHVGQWVMTENVRAFLAAAGPAAPAGAPAAVVAIPAGGQVKGTDGPNWVVACVLLRVDATIARTASIAYGHCERMQWHEGRWQIAPGTQPATAPSTWPGTELAASAGWLAWAETGQP</sequence>
<proteinExistence type="predicted"/>
<dbReference type="Proteomes" id="UP001500390">
    <property type="component" value="Unassembled WGS sequence"/>
</dbReference>
<evidence type="ECO:0000313" key="2">
    <source>
        <dbReference type="EMBL" id="GAA4386617.1"/>
    </source>
</evidence>